<comment type="similarity">
    <text evidence="1">Belongs to the PPR family. P subfamily.</text>
</comment>
<dbReference type="PANTHER" id="PTHR47933">
    <property type="entry name" value="PENTATRICOPEPTIDE REPEAT-CONTAINING PROTEIN 1, MITOCHONDRIAL"/>
    <property type="match status" value="1"/>
</dbReference>
<dbReference type="Proteomes" id="UP000187203">
    <property type="component" value="Unassembled WGS sequence"/>
</dbReference>
<evidence type="ECO:0000256" key="3">
    <source>
        <dbReference type="PROSITE-ProRule" id="PRU00708"/>
    </source>
</evidence>
<dbReference type="InterPro" id="IPR002885">
    <property type="entry name" value="PPR_rpt"/>
</dbReference>
<dbReference type="PANTHER" id="PTHR47933:SF45">
    <property type="entry name" value="PENTACOTRIPEPTIDE-REPEAT REGION OF PRORP DOMAIN-CONTAINING PROTEIN"/>
    <property type="match status" value="1"/>
</dbReference>
<comment type="caution">
    <text evidence="4">The sequence shown here is derived from an EMBL/GenBank/DDBJ whole genome shotgun (WGS) entry which is preliminary data.</text>
</comment>
<dbReference type="NCBIfam" id="TIGR00756">
    <property type="entry name" value="PPR"/>
    <property type="match status" value="4"/>
</dbReference>
<feature type="repeat" description="PPR" evidence="3">
    <location>
        <begin position="234"/>
        <end position="268"/>
    </location>
</feature>
<dbReference type="GO" id="GO:0003729">
    <property type="term" value="F:mRNA binding"/>
    <property type="evidence" value="ECO:0007669"/>
    <property type="project" value="TreeGrafter"/>
</dbReference>
<dbReference type="Pfam" id="PF12854">
    <property type="entry name" value="PPR_1"/>
    <property type="match status" value="1"/>
</dbReference>
<dbReference type="PROSITE" id="PS51375">
    <property type="entry name" value="PPR"/>
    <property type="match status" value="6"/>
</dbReference>
<reference evidence="5" key="1">
    <citation type="submission" date="2013-09" db="EMBL/GenBank/DDBJ databases">
        <title>Corchorus olitorius genome sequencing.</title>
        <authorList>
            <person name="Alam M."/>
            <person name="Haque M.S."/>
            <person name="Islam M.S."/>
            <person name="Emdad E.M."/>
            <person name="Islam M.M."/>
            <person name="Ahmed B."/>
            <person name="Halim A."/>
            <person name="Hossen Q.M.M."/>
            <person name="Hossain M.Z."/>
            <person name="Ahmed R."/>
            <person name="Khan M.M."/>
            <person name="Islam R."/>
            <person name="Rashid M.M."/>
            <person name="Khan S.A."/>
            <person name="Rahman M.S."/>
            <person name="Alam M."/>
            <person name="Yahiya A.S."/>
            <person name="Khan M.S."/>
            <person name="Azam M.S."/>
            <person name="Haque T."/>
            <person name="Lashkar M.Z.H."/>
            <person name="Akhand A.I."/>
            <person name="Morshed G."/>
            <person name="Roy S."/>
            <person name="Uddin K.S."/>
            <person name="Rabeya T."/>
            <person name="Hossain A.S."/>
            <person name="Chowdhury A."/>
            <person name="Snigdha A.R."/>
            <person name="Mortoza M.S."/>
            <person name="Matin S.A."/>
            <person name="Hoque S.M.E."/>
            <person name="Islam M.K."/>
            <person name="Roy D.K."/>
            <person name="Haider R."/>
            <person name="Moosa M.M."/>
            <person name="Elias S.M."/>
            <person name="Hasan A.M."/>
            <person name="Jahan S."/>
            <person name="Shafiuddin M."/>
            <person name="Mahmood N."/>
            <person name="Shommy N.S."/>
        </authorList>
    </citation>
    <scope>NUCLEOTIDE SEQUENCE [LARGE SCALE GENOMIC DNA]</scope>
    <source>
        <strain evidence="5">cv. O-4</strain>
    </source>
</reference>
<dbReference type="EMBL" id="AWUE01017110">
    <property type="protein sequence ID" value="OMO88294.1"/>
    <property type="molecule type" value="Genomic_DNA"/>
</dbReference>
<evidence type="ECO:0000256" key="1">
    <source>
        <dbReference type="ARBA" id="ARBA00007626"/>
    </source>
</evidence>
<organism evidence="4 5">
    <name type="scientific">Corchorus olitorius</name>
    <dbReference type="NCBI Taxonomy" id="93759"/>
    <lineage>
        <taxon>Eukaryota</taxon>
        <taxon>Viridiplantae</taxon>
        <taxon>Streptophyta</taxon>
        <taxon>Embryophyta</taxon>
        <taxon>Tracheophyta</taxon>
        <taxon>Spermatophyta</taxon>
        <taxon>Magnoliopsida</taxon>
        <taxon>eudicotyledons</taxon>
        <taxon>Gunneridae</taxon>
        <taxon>Pentapetalae</taxon>
        <taxon>rosids</taxon>
        <taxon>malvids</taxon>
        <taxon>Malvales</taxon>
        <taxon>Malvaceae</taxon>
        <taxon>Grewioideae</taxon>
        <taxon>Apeibeae</taxon>
        <taxon>Corchorus</taxon>
    </lineage>
</organism>
<dbReference type="InterPro" id="IPR011990">
    <property type="entry name" value="TPR-like_helical_dom_sf"/>
</dbReference>
<feature type="repeat" description="PPR" evidence="3">
    <location>
        <begin position="198"/>
        <end position="228"/>
    </location>
</feature>
<keyword evidence="2" id="KW-0677">Repeat</keyword>
<dbReference type="InterPro" id="IPR051240">
    <property type="entry name" value="Mito_RNA-Proc/Resp"/>
</dbReference>
<sequence length="390" mass="44019">MARKMMKMISPSFPGNSALFSFFDFQLCTIFFIARYSSFAAVNDKHVKEGLSKPTPTHLEKLVIDKCKSRSLKLDEALGFFNFMISQRPLPSIWAFNHLLGALAKMKHYSTVVSMCKQMMGCEGMHPDIATMNIFMNCFCNLKQADFCFSVLALILKLGLQPNSYSMNYLLLGRINEGKIDEAMKLFWQIVQTGYPYNVYTCNVIIGGLCKSGYTRYAVKILKKMNGSRSLEPNVVTYSVIIDGFCKEGSVDKSLIIFQDMLDRGVEPNIVTYTTLIQGLCGNGQWNEAKGLIADMINRGISPNVYTFNTLIDSLCKEGKTGKAFELLQLMTQKGLKPDVFTYSSIIRGFCQSSQWKEGKTKDEVSRYIEEMIQKGMIPDSVSVKMLKRI</sequence>
<gene>
    <name evidence="4" type="ORF">COLO4_20322</name>
</gene>
<dbReference type="OrthoDB" id="943510at2759"/>
<evidence type="ECO:0000256" key="2">
    <source>
        <dbReference type="ARBA" id="ARBA00022737"/>
    </source>
</evidence>
<dbReference type="AlphaFoldDB" id="A0A1R3J0E1"/>
<feature type="repeat" description="PPR" evidence="3">
    <location>
        <begin position="269"/>
        <end position="303"/>
    </location>
</feature>
<feature type="repeat" description="PPR" evidence="3">
    <location>
        <begin position="128"/>
        <end position="162"/>
    </location>
</feature>
<evidence type="ECO:0000313" key="5">
    <source>
        <dbReference type="Proteomes" id="UP000187203"/>
    </source>
</evidence>
<evidence type="ECO:0008006" key="6">
    <source>
        <dbReference type="Google" id="ProtNLM"/>
    </source>
</evidence>
<protein>
    <recommendedName>
        <fullName evidence="6">Pentacotripeptide-repeat region of PRORP domain-containing protein</fullName>
    </recommendedName>
</protein>
<feature type="repeat" description="PPR" evidence="3">
    <location>
        <begin position="339"/>
        <end position="379"/>
    </location>
</feature>
<evidence type="ECO:0000313" key="4">
    <source>
        <dbReference type="EMBL" id="OMO88294.1"/>
    </source>
</evidence>
<dbReference type="Pfam" id="PF13041">
    <property type="entry name" value="PPR_2"/>
    <property type="match status" value="2"/>
</dbReference>
<feature type="repeat" description="PPR" evidence="3">
    <location>
        <begin position="304"/>
        <end position="338"/>
    </location>
</feature>
<dbReference type="Gene3D" id="1.25.40.10">
    <property type="entry name" value="Tetratricopeptide repeat domain"/>
    <property type="match status" value="3"/>
</dbReference>
<name>A0A1R3J0E1_9ROSI</name>
<accession>A0A1R3J0E1</accession>
<dbReference type="STRING" id="93759.A0A1R3J0E1"/>
<keyword evidence="5" id="KW-1185">Reference proteome</keyword>
<proteinExistence type="inferred from homology"/>